<evidence type="ECO:0000256" key="1">
    <source>
        <dbReference type="SAM" id="MobiDB-lite"/>
    </source>
</evidence>
<protein>
    <submittedName>
        <fullName evidence="2">Uncharacterized protein</fullName>
    </submittedName>
</protein>
<accession>A0A4C2EI98</accession>
<proteinExistence type="predicted"/>
<name>A0A4C2EI98_9EURY</name>
<gene>
    <name evidence="2" type="ORF">Harman_21660</name>
</gene>
<dbReference type="AlphaFoldDB" id="A0A4C2EI98"/>
<organism evidence="2 3">
    <name type="scientific">Haloarcula mannanilytica</name>
    <dbReference type="NCBI Taxonomy" id="2509225"/>
    <lineage>
        <taxon>Archaea</taxon>
        <taxon>Methanobacteriati</taxon>
        <taxon>Methanobacteriota</taxon>
        <taxon>Stenosarchaea group</taxon>
        <taxon>Halobacteria</taxon>
        <taxon>Halobacteriales</taxon>
        <taxon>Haloarculaceae</taxon>
        <taxon>Haloarcula</taxon>
    </lineage>
</organism>
<keyword evidence="3" id="KW-1185">Reference proteome</keyword>
<feature type="region of interest" description="Disordered" evidence="1">
    <location>
        <begin position="38"/>
        <end position="66"/>
    </location>
</feature>
<reference evidence="2 3" key="1">
    <citation type="submission" date="2019-02" db="EMBL/GenBank/DDBJ databases">
        <title>Haloarcula mannanilyticum sp. nov., a mannan degrading haloarchaeon isolated from commercial salt.</title>
        <authorList>
            <person name="Enomoto S."/>
            <person name="Shimane Y."/>
            <person name="Kamekura M."/>
            <person name="Ito T."/>
            <person name="Moriya O."/>
            <person name="Ihara K."/>
            <person name="Takahashi-Ando N."/>
            <person name="Fukushima Y."/>
            <person name="Yoshida Y."/>
            <person name="Usama R."/>
            <person name="Takai K."/>
            <person name="Minegishi H."/>
        </authorList>
    </citation>
    <scope>NUCLEOTIDE SEQUENCE [LARGE SCALE GENOMIC DNA]</scope>
    <source>
        <strain evidence="2 3">MD130-1</strain>
    </source>
</reference>
<evidence type="ECO:0000313" key="2">
    <source>
        <dbReference type="EMBL" id="GCF14231.1"/>
    </source>
</evidence>
<comment type="caution">
    <text evidence="2">The sequence shown here is derived from an EMBL/GenBank/DDBJ whole genome shotgun (WGS) entry which is preliminary data.</text>
</comment>
<evidence type="ECO:0000313" key="3">
    <source>
        <dbReference type="Proteomes" id="UP000304382"/>
    </source>
</evidence>
<sequence>MVGHAAVDDHARVRYDFHIGPLETAVDKGVESTRTSVPFTDAAKRDKRCTAADSDGLPELRPDAPVNRRKRRLSVLIGRQLTDP</sequence>
<dbReference type="EMBL" id="BIXZ01000003">
    <property type="protein sequence ID" value="GCF14231.1"/>
    <property type="molecule type" value="Genomic_DNA"/>
</dbReference>
<dbReference type="Proteomes" id="UP000304382">
    <property type="component" value="Unassembled WGS sequence"/>
</dbReference>